<dbReference type="EC" id="4.3.2.2" evidence="6 12"/>
<comment type="catalytic activity">
    <reaction evidence="1 12">
        <text>(2S)-2-[5-amino-1-(5-phospho-beta-D-ribosyl)imidazole-4-carboxamido]succinate = 5-amino-1-(5-phospho-beta-D-ribosyl)imidazole-4-carboxamide + fumarate</text>
        <dbReference type="Rhea" id="RHEA:23920"/>
        <dbReference type="ChEBI" id="CHEBI:29806"/>
        <dbReference type="ChEBI" id="CHEBI:58443"/>
        <dbReference type="ChEBI" id="CHEBI:58475"/>
        <dbReference type="EC" id="4.3.2.2"/>
    </reaction>
</comment>
<keyword evidence="13" id="KW-0732">Signal</keyword>
<accession>A0A7S2WP13</accession>
<evidence type="ECO:0000256" key="1">
    <source>
        <dbReference type="ARBA" id="ARBA00000598"/>
    </source>
</evidence>
<keyword evidence="9 12" id="KW-0456">Lyase</keyword>
<dbReference type="SMART" id="SM00998">
    <property type="entry name" value="ADSL_C"/>
    <property type="match status" value="1"/>
</dbReference>
<comment type="subunit">
    <text evidence="5">Homotetramer. Residues from neighboring subunits contribute catalytic and substrate-binding residues to each active site.</text>
</comment>
<dbReference type="InterPro" id="IPR019468">
    <property type="entry name" value="AdenyloSucc_lyase_C"/>
</dbReference>
<evidence type="ECO:0000256" key="6">
    <source>
        <dbReference type="ARBA" id="ARBA00012339"/>
    </source>
</evidence>
<protein>
    <recommendedName>
        <fullName evidence="7 12">Adenylosuccinate lyase</fullName>
        <shortName evidence="12">ASL</shortName>
        <ecNumber evidence="6 12">4.3.2.2</ecNumber>
    </recommendedName>
    <alternativeName>
        <fullName evidence="10 12">Adenylosuccinase</fullName>
    </alternativeName>
</protein>
<dbReference type="FunFam" id="1.10.40.30:FF:000005">
    <property type="entry name" value="Adenylosuccinate lyase"/>
    <property type="match status" value="1"/>
</dbReference>
<evidence type="ECO:0000256" key="3">
    <source>
        <dbReference type="ARBA" id="ARBA00004734"/>
    </source>
</evidence>
<evidence type="ECO:0000256" key="4">
    <source>
        <dbReference type="ARBA" id="ARBA00008273"/>
    </source>
</evidence>
<feature type="chain" id="PRO_5030649782" description="Adenylosuccinate lyase" evidence="13">
    <location>
        <begin position="21"/>
        <end position="507"/>
    </location>
</feature>
<sequence>MLRASLRVLPPALAASAVAAATRVSVQEGSKTKYEHPLVSRYATKEMSYIWSPEKKFTTWRALWIALAQAEHELGLPVSAAQVQELKDQQFNIDYDFAAAKEREFRHDVMGHVHAYGKVAPSAMPIIHLGATSCYVGDNTDIIQLRESMQLLRRKLVKLLAVMKGFALEHKDVPTLGFTHYQPAQLTTIGKRCTLWMQDLLMDLQELDRLIEELPMRGVKGTTGTQASFLDLFDGDHGKVKALERRVCEIMGFKKAVAVSGQTYTRKIDTLVMNSVANIAASSYKMCGDVRLLANLKEIEEPFAKKQIGSSAMAYKRNPMRSERVCSLSRYVMSLPQSASHTHANQWFERTLDDSAVRRIILAEGFLGADVILTLLTNIADGMHVWPNVVRAHTMAELPFMATENILMECVKAGGDRQELHEKIREHSMAAGARVKGEGVPNDLIERIRRDRAFAAVHSRLDEIMDPKNFVGRAPQQVDDFILEHIDPILSKHRQLLEEKNLDSVNV</sequence>
<evidence type="ECO:0000256" key="5">
    <source>
        <dbReference type="ARBA" id="ARBA00011668"/>
    </source>
</evidence>
<dbReference type="Pfam" id="PF00206">
    <property type="entry name" value="Lyase_1"/>
    <property type="match status" value="1"/>
</dbReference>
<evidence type="ECO:0000259" key="14">
    <source>
        <dbReference type="SMART" id="SM00998"/>
    </source>
</evidence>
<dbReference type="PANTHER" id="PTHR43172:SF1">
    <property type="entry name" value="ADENYLOSUCCINATE LYASE"/>
    <property type="match status" value="1"/>
</dbReference>
<keyword evidence="8 12" id="KW-0658">Purine biosynthesis</keyword>
<dbReference type="PRINTS" id="PR00149">
    <property type="entry name" value="FUMRATELYASE"/>
</dbReference>
<dbReference type="UniPathway" id="UPA00074">
    <property type="reaction ID" value="UER00132"/>
</dbReference>
<dbReference type="Gene3D" id="1.20.200.10">
    <property type="entry name" value="Fumarase/aspartase (Central domain)"/>
    <property type="match status" value="1"/>
</dbReference>
<comment type="similarity">
    <text evidence="4 12">Belongs to the lyase 1 family. Adenylosuccinate lyase subfamily.</text>
</comment>
<dbReference type="InterPro" id="IPR000362">
    <property type="entry name" value="Fumarate_lyase_fam"/>
</dbReference>
<dbReference type="Gene3D" id="1.10.275.60">
    <property type="match status" value="1"/>
</dbReference>
<dbReference type="GO" id="GO:0070626">
    <property type="term" value="F:(S)-2-(5-amino-1-(5-phospho-D-ribosyl)imidazole-4-carboxamido) succinate lyase (fumarate-forming) activity"/>
    <property type="evidence" value="ECO:0007669"/>
    <property type="project" value="TreeGrafter"/>
</dbReference>
<feature type="domain" description="Adenylosuccinate lyase C-terminal" evidence="14">
    <location>
        <begin position="398"/>
        <end position="482"/>
    </location>
</feature>
<evidence type="ECO:0000256" key="9">
    <source>
        <dbReference type="ARBA" id="ARBA00023239"/>
    </source>
</evidence>
<dbReference type="SUPFAM" id="SSF48557">
    <property type="entry name" value="L-aspartase-like"/>
    <property type="match status" value="1"/>
</dbReference>
<comment type="pathway">
    <text evidence="3 12">Purine metabolism; AMP biosynthesis via de novo pathway; AMP from IMP: step 2/2.</text>
</comment>
<evidence type="ECO:0000256" key="7">
    <source>
        <dbReference type="ARBA" id="ARBA00017058"/>
    </source>
</evidence>
<dbReference type="InterPro" id="IPR022761">
    <property type="entry name" value="Fumarate_lyase_N"/>
</dbReference>
<evidence type="ECO:0000256" key="11">
    <source>
        <dbReference type="ARBA" id="ARBA00047513"/>
    </source>
</evidence>
<dbReference type="InterPro" id="IPR008948">
    <property type="entry name" value="L-Aspartase-like"/>
</dbReference>
<dbReference type="CDD" id="cd03302">
    <property type="entry name" value="Adenylsuccinate_lyase_2"/>
    <property type="match status" value="1"/>
</dbReference>
<dbReference type="GO" id="GO:0006189">
    <property type="term" value="P:'de novo' IMP biosynthetic process"/>
    <property type="evidence" value="ECO:0007669"/>
    <property type="project" value="UniProtKB-UniPathway"/>
</dbReference>
<dbReference type="InterPro" id="IPR004769">
    <property type="entry name" value="Pur_lyase"/>
</dbReference>
<evidence type="ECO:0000256" key="10">
    <source>
        <dbReference type="ARBA" id="ARBA00030717"/>
    </source>
</evidence>
<dbReference type="Pfam" id="PF10397">
    <property type="entry name" value="ADSL_C"/>
    <property type="match status" value="1"/>
</dbReference>
<evidence type="ECO:0000256" key="8">
    <source>
        <dbReference type="ARBA" id="ARBA00022755"/>
    </source>
</evidence>
<dbReference type="Gene3D" id="1.10.40.30">
    <property type="entry name" value="Fumarase/aspartase (C-terminal domain)"/>
    <property type="match status" value="1"/>
</dbReference>
<evidence type="ECO:0000256" key="12">
    <source>
        <dbReference type="RuleBase" id="RU361172"/>
    </source>
</evidence>
<dbReference type="AlphaFoldDB" id="A0A7S2WP13"/>
<proteinExistence type="inferred from homology"/>
<dbReference type="PANTHER" id="PTHR43172">
    <property type="entry name" value="ADENYLOSUCCINATE LYASE"/>
    <property type="match status" value="1"/>
</dbReference>
<dbReference type="NCBIfam" id="TIGR00928">
    <property type="entry name" value="purB"/>
    <property type="match status" value="1"/>
</dbReference>
<dbReference type="EMBL" id="HBHJ01022457">
    <property type="protein sequence ID" value="CAD9700080.1"/>
    <property type="molecule type" value="Transcribed_RNA"/>
</dbReference>
<organism evidence="15">
    <name type="scientific">Rhizochromulina marina</name>
    <dbReference type="NCBI Taxonomy" id="1034831"/>
    <lineage>
        <taxon>Eukaryota</taxon>
        <taxon>Sar</taxon>
        <taxon>Stramenopiles</taxon>
        <taxon>Ochrophyta</taxon>
        <taxon>Dictyochophyceae</taxon>
        <taxon>Rhizochromulinales</taxon>
        <taxon>Rhizochromulina</taxon>
    </lineage>
</organism>
<dbReference type="GO" id="GO:0044208">
    <property type="term" value="P:'de novo' AMP biosynthetic process"/>
    <property type="evidence" value="ECO:0007669"/>
    <property type="project" value="UniProtKB-UniPathway"/>
</dbReference>
<evidence type="ECO:0000256" key="13">
    <source>
        <dbReference type="SAM" id="SignalP"/>
    </source>
</evidence>
<dbReference type="PROSITE" id="PS00163">
    <property type="entry name" value="FUMARATE_LYASES"/>
    <property type="match status" value="1"/>
</dbReference>
<dbReference type="GO" id="GO:0004018">
    <property type="term" value="F:N6-(1,2-dicarboxyethyl)AMP AMP-lyase (fumarate-forming) activity"/>
    <property type="evidence" value="ECO:0007669"/>
    <property type="project" value="InterPro"/>
</dbReference>
<evidence type="ECO:0000313" key="15">
    <source>
        <dbReference type="EMBL" id="CAD9700080.1"/>
    </source>
</evidence>
<comment type="pathway">
    <text evidence="2 12">Purine metabolism; IMP biosynthesis via de novo pathway; 5-amino-1-(5-phospho-D-ribosyl)imidazole-4-carboxamide from 5-amino-1-(5-phospho-D-ribosyl)imidazole-4-carboxylate: step 2/2.</text>
</comment>
<comment type="catalytic activity">
    <reaction evidence="11 12">
        <text>N(6)-(1,2-dicarboxyethyl)-AMP = fumarate + AMP</text>
        <dbReference type="Rhea" id="RHEA:16853"/>
        <dbReference type="ChEBI" id="CHEBI:29806"/>
        <dbReference type="ChEBI" id="CHEBI:57567"/>
        <dbReference type="ChEBI" id="CHEBI:456215"/>
        <dbReference type="EC" id="4.3.2.2"/>
    </reaction>
</comment>
<dbReference type="UniPathway" id="UPA00075">
    <property type="reaction ID" value="UER00336"/>
</dbReference>
<feature type="signal peptide" evidence="13">
    <location>
        <begin position="1"/>
        <end position="20"/>
    </location>
</feature>
<gene>
    <name evidence="15" type="ORF">RMAR1173_LOCUS14834</name>
</gene>
<evidence type="ECO:0000256" key="2">
    <source>
        <dbReference type="ARBA" id="ARBA00004706"/>
    </source>
</evidence>
<dbReference type="GO" id="GO:0005829">
    <property type="term" value="C:cytosol"/>
    <property type="evidence" value="ECO:0007669"/>
    <property type="project" value="TreeGrafter"/>
</dbReference>
<dbReference type="InterPro" id="IPR020557">
    <property type="entry name" value="Fumarate_lyase_CS"/>
</dbReference>
<name>A0A7S2WP13_9STRA</name>
<reference evidence="15" key="1">
    <citation type="submission" date="2021-01" db="EMBL/GenBank/DDBJ databases">
        <authorList>
            <person name="Corre E."/>
            <person name="Pelletier E."/>
            <person name="Niang G."/>
            <person name="Scheremetjew M."/>
            <person name="Finn R."/>
            <person name="Kale V."/>
            <person name="Holt S."/>
            <person name="Cochrane G."/>
            <person name="Meng A."/>
            <person name="Brown T."/>
            <person name="Cohen L."/>
        </authorList>
    </citation>
    <scope>NUCLEOTIDE SEQUENCE</scope>
    <source>
        <strain evidence="15">CCMP1243</strain>
    </source>
</reference>